<feature type="non-terminal residue" evidence="2">
    <location>
        <position position="394"/>
    </location>
</feature>
<dbReference type="AlphaFoldDB" id="A0A1F5YAV1"/>
<comment type="caution">
    <text evidence="2">The sequence shown here is derived from an EMBL/GenBank/DDBJ whole genome shotgun (WGS) entry which is preliminary data.</text>
</comment>
<proteinExistence type="predicted"/>
<dbReference type="Pfam" id="PF12679">
    <property type="entry name" value="ABC2_membrane_2"/>
    <property type="match status" value="1"/>
</dbReference>
<name>A0A1F5YAV1_9BACT</name>
<dbReference type="PANTHER" id="PTHR43471">
    <property type="entry name" value="ABC TRANSPORTER PERMEASE"/>
    <property type="match status" value="1"/>
</dbReference>
<dbReference type="Proteomes" id="UP000179034">
    <property type="component" value="Unassembled WGS sequence"/>
</dbReference>
<feature type="transmembrane region" description="Helical" evidence="1">
    <location>
        <begin position="130"/>
        <end position="148"/>
    </location>
</feature>
<dbReference type="GO" id="GO:0005886">
    <property type="term" value="C:plasma membrane"/>
    <property type="evidence" value="ECO:0007669"/>
    <property type="project" value="UniProtKB-SubCell"/>
</dbReference>
<evidence type="ECO:0000313" key="2">
    <source>
        <dbReference type="EMBL" id="OGF96961.1"/>
    </source>
</evidence>
<dbReference type="EMBL" id="MFIW01000101">
    <property type="protein sequence ID" value="OGF96961.1"/>
    <property type="molecule type" value="Genomic_DNA"/>
</dbReference>
<keyword evidence="1" id="KW-1133">Transmembrane helix</keyword>
<evidence type="ECO:0008006" key="4">
    <source>
        <dbReference type="Google" id="ProtNLM"/>
    </source>
</evidence>
<dbReference type="GO" id="GO:0140359">
    <property type="term" value="F:ABC-type transporter activity"/>
    <property type="evidence" value="ECO:0007669"/>
    <property type="project" value="InterPro"/>
</dbReference>
<keyword evidence="1" id="KW-0472">Membrane</keyword>
<organism evidence="2 3">
    <name type="scientific">Candidatus Glassbacteria bacterium RBG_16_58_8</name>
    <dbReference type="NCBI Taxonomy" id="1817866"/>
    <lineage>
        <taxon>Bacteria</taxon>
        <taxon>Candidatus Glassiibacteriota</taxon>
    </lineage>
</organism>
<sequence>MNTTRVILTCALKEYLASFRLLLGFIIVVCLMASGALIYSLRYQQEILEYRGVLADLDDRIRKESQSLAGVVTMGLEAYRRPSALQFVVDGGEETLPNRIPYTVNLWISPASEGGGNYMLPPFEGLDWDFIVRVILSFVAIALTYDAVSGERERGTLRLIMANPVPRDKFLTGKLLAGLIALCIPLLLGALISVAILTLFGGIRLTGGDLIRLLIHLLTSAAYLSLFVLLGLIVSILARRSASSLVLLLLIWVCLVVAIPGTARPLATIAREIPSRQEFDDEVSQIFNDVLKEYEGQDVSHAPLNVAPIDESEYRWAEMMDKVDEREQEIVDHYWMMKMEQAVFARKIAMISPAGLYQRAGQDLTNSGLVRQEEFARSVKTSREALASFGRELD</sequence>
<gene>
    <name evidence="2" type="ORF">A2Z06_03765</name>
</gene>
<reference evidence="2 3" key="1">
    <citation type="journal article" date="2016" name="Nat. Commun.">
        <title>Thousands of microbial genomes shed light on interconnected biogeochemical processes in an aquifer system.</title>
        <authorList>
            <person name="Anantharaman K."/>
            <person name="Brown C.T."/>
            <person name="Hug L.A."/>
            <person name="Sharon I."/>
            <person name="Castelle C.J."/>
            <person name="Probst A.J."/>
            <person name="Thomas B.C."/>
            <person name="Singh A."/>
            <person name="Wilkins M.J."/>
            <person name="Karaoz U."/>
            <person name="Brodie E.L."/>
            <person name="Williams K.H."/>
            <person name="Hubbard S.S."/>
            <person name="Banfield J.F."/>
        </authorList>
    </citation>
    <scope>NUCLEOTIDE SEQUENCE [LARGE SCALE GENOMIC DNA]</scope>
</reference>
<feature type="transmembrane region" description="Helical" evidence="1">
    <location>
        <begin position="213"/>
        <end position="238"/>
    </location>
</feature>
<feature type="transmembrane region" description="Helical" evidence="1">
    <location>
        <begin position="21"/>
        <end position="41"/>
    </location>
</feature>
<accession>A0A1F5YAV1</accession>
<keyword evidence="1" id="KW-0812">Transmembrane</keyword>
<feature type="transmembrane region" description="Helical" evidence="1">
    <location>
        <begin position="175"/>
        <end position="201"/>
    </location>
</feature>
<dbReference type="PANTHER" id="PTHR43471:SF14">
    <property type="entry name" value="ABC-2 TYPE TRANSPORT SYSTEM PERMEASE PROTEIN"/>
    <property type="match status" value="1"/>
</dbReference>
<evidence type="ECO:0000256" key="1">
    <source>
        <dbReference type="SAM" id="Phobius"/>
    </source>
</evidence>
<feature type="transmembrane region" description="Helical" evidence="1">
    <location>
        <begin position="245"/>
        <end position="263"/>
    </location>
</feature>
<protein>
    <recommendedName>
        <fullName evidence="4">ABC transporter permease</fullName>
    </recommendedName>
</protein>
<evidence type="ECO:0000313" key="3">
    <source>
        <dbReference type="Proteomes" id="UP000179034"/>
    </source>
</evidence>